<evidence type="ECO:0008006" key="6">
    <source>
        <dbReference type="Google" id="ProtNLM"/>
    </source>
</evidence>
<dbReference type="AlphaFoldDB" id="A0A1N7KMP9"/>
<dbReference type="InterPro" id="IPR013024">
    <property type="entry name" value="GGCT-like"/>
</dbReference>
<dbReference type="EMBL" id="FTOP01000002">
    <property type="protein sequence ID" value="SIS62899.1"/>
    <property type="molecule type" value="Genomic_DNA"/>
</dbReference>
<evidence type="ECO:0000313" key="4">
    <source>
        <dbReference type="EMBL" id="SIS62899.1"/>
    </source>
</evidence>
<dbReference type="InterPro" id="IPR036568">
    <property type="entry name" value="GGCT-like_sf"/>
</dbReference>
<dbReference type="PANTHER" id="PTHR12935:SF0">
    <property type="entry name" value="GAMMA-GLUTAMYLCYCLOTRANSFERASE"/>
    <property type="match status" value="1"/>
</dbReference>
<feature type="active site" description="Proton acceptor" evidence="2">
    <location>
        <position position="81"/>
    </location>
</feature>
<dbReference type="CDD" id="cd06661">
    <property type="entry name" value="GGCT_like"/>
    <property type="match status" value="1"/>
</dbReference>
<keyword evidence="5" id="KW-1185">Reference proteome</keyword>
<dbReference type="RefSeq" id="WP_076498501.1">
    <property type="nucleotide sequence ID" value="NZ_FTOP01000002.1"/>
</dbReference>
<gene>
    <name evidence="4" type="ORF">SAMN05421761_102209</name>
</gene>
<feature type="binding site" evidence="3">
    <location>
        <position position="118"/>
    </location>
    <ligand>
        <name>substrate</name>
    </ligand>
</feature>
<reference evidence="5" key="1">
    <citation type="submission" date="2017-01" db="EMBL/GenBank/DDBJ databases">
        <authorList>
            <person name="Varghese N."/>
            <person name="Submissions S."/>
        </authorList>
    </citation>
    <scope>NUCLEOTIDE SEQUENCE [LARGE SCALE GENOMIC DNA]</scope>
    <source>
        <strain evidence="5">DSM 46698</strain>
    </source>
</reference>
<protein>
    <recommendedName>
        <fullName evidence="6">AIG2-like family protein</fullName>
    </recommendedName>
</protein>
<feature type="binding site" evidence="3">
    <location>
        <begin position="6"/>
        <end position="11"/>
    </location>
    <ligand>
        <name>substrate</name>
    </ligand>
</feature>
<keyword evidence="1" id="KW-0456">Lyase</keyword>
<evidence type="ECO:0000256" key="3">
    <source>
        <dbReference type="PIRSR" id="PIRSR617939-2"/>
    </source>
</evidence>
<evidence type="ECO:0000256" key="1">
    <source>
        <dbReference type="ARBA" id="ARBA00023239"/>
    </source>
</evidence>
<dbReference type="Proteomes" id="UP000186026">
    <property type="component" value="Unassembled WGS sequence"/>
</dbReference>
<dbReference type="SUPFAM" id="SSF110857">
    <property type="entry name" value="Gamma-glutamyl cyclotransferase-like"/>
    <property type="match status" value="1"/>
</dbReference>
<dbReference type="Gene3D" id="3.10.490.10">
    <property type="entry name" value="Gamma-glutamyl cyclotransferase-like"/>
    <property type="match status" value="1"/>
</dbReference>
<dbReference type="InterPro" id="IPR017939">
    <property type="entry name" value="G-Glutamylcylcotransferase"/>
</dbReference>
<evidence type="ECO:0000313" key="5">
    <source>
        <dbReference type="Proteomes" id="UP000186026"/>
    </source>
</evidence>
<proteinExistence type="predicted"/>
<accession>A0A1N7KMP9</accession>
<organism evidence="4 5">
    <name type="scientific">Belliella pelovolcani</name>
    <dbReference type="NCBI Taxonomy" id="529505"/>
    <lineage>
        <taxon>Bacteria</taxon>
        <taxon>Pseudomonadati</taxon>
        <taxon>Bacteroidota</taxon>
        <taxon>Cytophagia</taxon>
        <taxon>Cytophagales</taxon>
        <taxon>Cyclobacteriaceae</taxon>
        <taxon>Belliella</taxon>
    </lineage>
</organism>
<dbReference type="GO" id="GO:0003839">
    <property type="term" value="F:gamma-glutamylcyclotransferase activity"/>
    <property type="evidence" value="ECO:0007669"/>
    <property type="project" value="InterPro"/>
</dbReference>
<evidence type="ECO:0000256" key="2">
    <source>
        <dbReference type="PIRSR" id="PIRSR617939-1"/>
    </source>
</evidence>
<dbReference type="STRING" id="529505.SAMN05421761_102209"/>
<name>A0A1N7KMP9_9BACT</name>
<dbReference type="PANTHER" id="PTHR12935">
    <property type="entry name" value="GAMMA-GLUTAMYLCYCLOTRANSFERASE"/>
    <property type="match status" value="1"/>
</dbReference>
<sequence length="147" mass="16376">METFLYFGYASNLDVSTLEGRLQKRPKLLGTAVLPHFGFRFNYQNPDGSARANVIASQNESVYGLLFEISEADRGYFLQSEPGYDFIEMEVMTKVGPKKAFAFISPKITKGIFPNKAYLDTIIKGGQTNQIPKGYLASIINRAGSFI</sequence>
<dbReference type="OrthoDB" id="141582at2"/>